<gene>
    <name evidence="2" type="ORF">GCM10007890_37490</name>
</gene>
<sequence length="75" mass="8167">MTNERDPLVRSTSRPHGKLDGLPQPEFVAAWKALVGEPPAAMLDSRSDMIRLLVESIPIVGTMSEEVGRTSPLPD</sequence>
<keyword evidence="3" id="KW-1185">Reference proteome</keyword>
<organism evidence="2 3">
    <name type="scientific">Methylobacterium tardum</name>
    <dbReference type="NCBI Taxonomy" id="374432"/>
    <lineage>
        <taxon>Bacteria</taxon>
        <taxon>Pseudomonadati</taxon>
        <taxon>Pseudomonadota</taxon>
        <taxon>Alphaproteobacteria</taxon>
        <taxon>Hyphomicrobiales</taxon>
        <taxon>Methylobacteriaceae</taxon>
        <taxon>Methylobacterium</taxon>
    </lineage>
</organism>
<name>A0AA37TDF6_9HYPH</name>
<evidence type="ECO:0000313" key="2">
    <source>
        <dbReference type="EMBL" id="GLS71736.1"/>
    </source>
</evidence>
<evidence type="ECO:0000313" key="3">
    <source>
        <dbReference type="Proteomes" id="UP001157440"/>
    </source>
</evidence>
<dbReference type="AlphaFoldDB" id="A0AA37TDF6"/>
<protein>
    <submittedName>
        <fullName evidence="2">Uncharacterized protein</fullName>
    </submittedName>
</protein>
<dbReference type="EMBL" id="BSPL01000018">
    <property type="protein sequence ID" value="GLS71736.1"/>
    <property type="molecule type" value="Genomic_DNA"/>
</dbReference>
<reference evidence="3" key="1">
    <citation type="journal article" date="2019" name="Int. J. Syst. Evol. Microbiol.">
        <title>The Global Catalogue of Microorganisms (GCM) 10K type strain sequencing project: providing services to taxonomists for standard genome sequencing and annotation.</title>
        <authorList>
            <consortium name="The Broad Institute Genomics Platform"/>
            <consortium name="The Broad Institute Genome Sequencing Center for Infectious Disease"/>
            <person name="Wu L."/>
            <person name="Ma J."/>
        </authorList>
    </citation>
    <scope>NUCLEOTIDE SEQUENCE [LARGE SCALE GENOMIC DNA]</scope>
    <source>
        <strain evidence="3">NBRC 103632</strain>
    </source>
</reference>
<proteinExistence type="predicted"/>
<feature type="region of interest" description="Disordered" evidence="1">
    <location>
        <begin position="1"/>
        <end position="22"/>
    </location>
</feature>
<dbReference type="RefSeq" id="WP_238198852.1">
    <property type="nucleotide sequence ID" value="NZ_BPQZ01000027.1"/>
</dbReference>
<evidence type="ECO:0000256" key="1">
    <source>
        <dbReference type="SAM" id="MobiDB-lite"/>
    </source>
</evidence>
<dbReference type="Proteomes" id="UP001157440">
    <property type="component" value="Unassembled WGS sequence"/>
</dbReference>
<comment type="caution">
    <text evidence="2">The sequence shown here is derived from an EMBL/GenBank/DDBJ whole genome shotgun (WGS) entry which is preliminary data.</text>
</comment>
<accession>A0AA37TDF6</accession>